<keyword evidence="3" id="KW-1185">Reference proteome</keyword>
<comment type="caution">
    <text evidence="2">The sequence shown here is derived from an EMBL/GenBank/DDBJ whole genome shotgun (WGS) entry which is preliminary data.</text>
</comment>
<name>A0A7X0D8V4_9ACTN</name>
<proteinExistence type="predicted"/>
<evidence type="ECO:0000313" key="2">
    <source>
        <dbReference type="EMBL" id="MBB6174409.1"/>
    </source>
</evidence>
<sequence length="127" mass="13460">MGSLFDGIGAEETVVRESVEELVSRVAELMVRVGAGREGRSRLVITRETVLARMVSGDPGETVRETPSTAKAVSPFAGAGRVVFRVRAAEARTAADLEEQWSAEKTGSEMFYGLTPKKGEGSKGAAT</sequence>
<dbReference type="AlphaFoldDB" id="A0A7X0D8V4"/>
<organism evidence="2 3">
    <name type="scientific">Nocardiopsis mwathae</name>
    <dbReference type="NCBI Taxonomy" id="1472723"/>
    <lineage>
        <taxon>Bacteria</taxon>
        <taxon>Bacillati</taxon>
        <taxon>Actinomycetota</taxon>
        <taxon>Actinomycetes</taxon>
        <taxon>Streptosporangiales</taxon>
        <taxon>Nocardiopsidaceae</taxon>
        <taxon>Nocardiopsis</taxon>
    </lineage>
</organism>
<dbReference type="EMBL" id="JACHDS010000001">
    <property type="protein sequence ID" value="MBB6174409.1"/>
    <property type="molecule type" value="Genomic_DNA"/>
</dbReference>
<dbReference type="Proteomes" id="UP000546642">
    <property type="component" value="Unassembled WGS sequence"/>
</dbReference>
<reference evidence="2 3" key="1">
    <citation type="submission" date="2020-08" db="EMBL/GenBank/DDBJ databases">
        <title>Sequencing the genomes of 1000 actinobacteria strains.</title>
        <authorList>
            <person name="Klenk H.-P."/>
        </authorList>
    </citation>
    <scope>NUCLEOTIDE SEQUENCE [LARGE SCALE GENOMIC DNA]</scope>
    <source>
        <strain evidence="2 3">DSM 46659</strain>
    </source>
</reference>
<evidence type="ECO:0000313" key="3">
    <source>
        <dbReference type="Proteomes" id="UP000546642"/>
    </source>
</evidence>
<feature type="region of interest" description="Disordered" evidence="1">
    <location>
        <begin position="106"/>
        <end position="127"/>
    </location>
</feature>
<accession>A0A7X0D8V4</accession>
<protein>
    <submittedName>
        <fullName evidence="2">Uncharacterized protein</fullName>
    </submittedName>
</protein>
<dbReference type="RefSeq" id="WP_184078424.1">
    <property type="nucleotide sequence ID" value="NZ_JACHDS010000001.1"/>
</dbReference>
<evidence type="ECO:0000256" key="1">
    <source>
        <dbReference type="SAM" id="MobiDB-lite"/>
    </source>
</evidence>
<gene>
    <name evidence="2" type="ORF">HNR23_004469</name>
</gene>